<feature type="compositionally biased region" description="Polar residues" evidence="2">
    <location>
        <begin position="794"/>
        <end position="814"/>
    </location>
</feature>
<proteinExistence type="predicted"/>
<dbReference type="InterPro" id="IPR027417">
    <property type="entry name" value="P-loop_NTPase"/>
</dbReference>
<dbReference type="GO" id="GO:0034502">
    <property type="term" value="P:protein localization to chromosome"/>
    <property type="evidence" value="ECO:0007669"/>
    <property type="project" value="EnsemblMetazoa"/>
</dbReference>
<feature type="domain" description="SNF2 N-terminal" evidence="3">
    <location>
        <begin position="31"/>
        <end position="308"/>
    </location>
</feature>
<dbReference type="Pfam" id="PF00176">
    <property type="entry name" value="SNF2-rel_dom"/>
    <property type="match status" value="1"/>
</dbReference>
<evidence type="ECO:0000313" key="4">
    <source>
        <dbReference type="EMBL" id="EDW78910.1"/>
    </source>
</evidence>
<feature type="compositionally biased region" description="Basic residues" evidence="2">
    <location>
        <begin position="901"/>
        <end position="911"/>
    </location>
</feature>
<dbReference type="InterPro" id="IPR000330">
    <property type="entry name" value="SNF2_N"/>
</dbReference>
<comment type="subcellular location">
    <subcellularLocation>
        <location evidence="1">Nucleus</location>
    </subcellularLocation>
</comment>
<keyword evidence="5" id="KW-1185">Reference proteome</keyword>
<evidence type="ECO:0000259" key="3">
    <source>
        <dbReference type="Pfam" id="PF00176"/>
    </source>
</evidence>
<dbReference type="eggNOG" id="ENOG502TBHQ">
    <property type="taxonomic scope" value="Eukaryota"/>
</dbReference>
<feature type="compositionally biased region" description="Basic residues" evidence="2">
    <location>
        <begin position="495"/>
        <end position="505"/>
    </location>
</feature>
<feature type="compositionally biased region" description="Low complexity" evidence="2">
    <location>
        <begin position="851"/>
        <end position="865"/>
    </location>
</feature>
<feature type="compositionally biased region" description="Low complexity" evidence="2">
    <location>
        <begin position="780"/>
        <end position="793"/>
    </location>
</feature>
<protein>
    <recommendedName>
        <fullName evidence="3">SNF2 N-terminal domain-containing protein</fullName>
    </recommendedName>
</protein>
<dbReference type="GO" id="GO:0045185">
    <property type="term" value="P:maintenance of protein location"/>
    <property type="evidence" value="ECO:0007669"/>
    <property type="project" value="EnsemblMetazoa"/>
</dbReference>
<feature type="compositionally biased region" description="Polar residues" evidence="2">
    <location>
        <begin position="866"/>
        <end position="882"/>
    </location>
</feature>
<feature type="region of interest" description="Disordered" evidence="2">
    <location>
        <begin position="767"/>
        <end position="911"/>
    </location>
</feature>
<dbReference type="GO" id="GO:0015616">
    <property type="term" value="F:DNA translocase activity"/>
    <property type="evidence" value="ECO:0007669"/>
    <property type="project" value="TreeGrafter"/>
</dbReference>
<dbReference type="GO" id="GO:0031507">
    <property type="term" value="P:heterochromatin formation"/>
    <property type="evidence" value="ECO:0007669"/>
    <property type="project" value="EnsemblMetazoa"/>
</dbReference>
<dbReference type="InParanoid" id="B4N436"/>
<dbReference type="STRING" id="7260.B4N436"/>
<organism evidence="4 5">
    <name type="scientific">Drosophila willistoni</name>
    <name type="common">Fruit fly</name>
    <dbReference type="NCBI Taxonomy" id="7260"/>
    <lineage>
        <taxon>Eukaryota</taxon>
        <taxon>Metazoa</taxon>
        <taxon>Ecdysozoa</taxon>
        <taxon>Arthropoda</taxon>
        <taxon>Hexapoda</taxon>
        <taxon>Insecta</taxon>
        <taxon>Pterygota</taxon>
        <taxon>Neoptera</taxon>
        <taxon>Endopterygota</taxon>
        <taxon>Diptera</taxon>
        <taxon>Brachycera</taxon>
        <taxon>Muscomorpha</taxon>
        <taxon>Ephydroidea</taxon>
        <taxon>Drosophilidae</taxon>
        <taxon>Drosophila</taxon>
        <taxon>Sophophora</taxon>
    </lineage>
</organism>
<dbReference type="KEGG" id="dwi:6645589"/>
<evidence type="ECO:0000256" key="1">
    <source>
        <dbReference type="ARBA" id="ARBA00004123"/>
    </source>
</evidence>
<dbReference type="GO" id="GO:0003682">
    <property type="term" value="F:chromatin binding"/>
    <property type="evidence" value="ECO:0007669"/>
    <property type="project" value="EnsemblMetazoa"/>
</dbReference>
<dbReference type="GO" id="GO:0005700">
    <property type="term" value="C:polytene chromosome"/>
    <property type="evidence" value="ECO:0007669"/>
    <property type="project" value="EnsemblMetazoa"/>
</dbReference>
<dbReference type="OMA" id="LEQMFEP"/>
<dbReference type="HOGENOM" id="CLU_303532_0_0_1"/>
<dbReference type="GO" id="GO:0005721">
    <property type="term" value="C:pericentric heterochromatin"/>
    <property type="evidence" value="ECO:0007669"/>
    <property type="project" value="EnsemblMetazoa"/>
</dbReference>
<dbReference type="GO" id="GO:0000724">
    <property type="term" value="P:double-strand break repair via homologous recombination"/>
    <property type="evidence" value="ECO:0007669"/>
    <property type="project" value="TreeGrafter"/>
</dbReference>
<gene>
    <name evidence="4" type="primary">Dwil\GK11263</name>
    <name evidence="4" type="ORF">Dwil_GK11263</name>
</gene>
<dbReference type="PANTHER" id="PTHR45629:SF7">
    <property type="entry name" value="DNA EXCISION REPAIR PROTEIN ERCC-6-RELATED"/>
    <property type="match status" value="1"/>
</dbReference>
<dbReference type="GO" id="GO:0043596">
    <property type="term" value="C:nuclear replication fork"/>
    <property type="evidence" value="ECO:0007669"/>
    <property type="project" value="EnsemblMetazoa"/>
</dbReference>
<dbReference type="AlphaFoldDB" id="B4N436"/>
<dbReference type="GO" id="GO:0042023">
    <property type="term" value="P:DNA endoreduplication"/>
    <property type="evidence" value="ECO:0007669"/>
    <property type="project" value="EnsemblMetazoa"/>
</dbReference>
<dbReference type="GO" id="GO:0005725">
    <property type="term" value="C:intercalary heterochromatin"/>
    <property type="evidence" value="ECO:0007669"/>
    <property type="project" value="EnsemblMetazoa"/>
</dbReference>
<evidence type="ECO:0000313" key="5">
    <source>
        <dbReference type="Proteomes" id="UP000007798"/>
    </source>
</evidence>
<dbReference type="PANTHER" id="PTHR45629">
    <property type="entry name" value="SNF2/RAD54 FAMILY MEMBER"/>
    <property type="match status" value="1"/>
</dbReference>
<dbReference type="GO" id="GO:0032877">
    <property type="term" value="P:positive regulation of DNA endoreduplication"/>
    <property type="evidence" value="ECO:0007669"/>
    <property type="project" value="EnsemblMetazoa"/>
</dbReference>
<feature type="region of interest" description="Disordered" evidence="2">
    <location>
        <begin position="604"/>
        <end position="662"/>
    </location>
</feature>
<dbReference type="FunCoup" id="B4N436">
    <property type="interactions" value="96"/>
</dbReference>
<accession>B4N436</accession>
<dbReference type="Gene3D" id="3.40.50.10810">
    <property type="entry name" value="Tandem AAA-ATPase domain"/>
    <property type="match status" value="1"/>
</dbReference>
<dbReference type="EMBL" id="CH964095">
    <property type="protein sequence ID" value="EDW78910.1"/>
    <property type="molecule type" value="Genomic_DNA"/>
</dbReference>
<feature type="region of interest" description="Disordered" evidence="2">
    <location>
        <begin position="441"/>
        <end position="532"/>
    </location>
</feature>
<dbReference type="SUPFAM" id="SSF52540">
    <property type="entry name" value="P-loop containing nucleoside triphosphate hydrolases"/>
    <property type="match status" value="1"/>
</dbReference>
<dbReference type="InterPro" id="IPR050496">
    <property type="entry name" value="SNF2_RAD54_helicase_repair"/>
</dbReference>
<dbReference type="GO" id="GO:0051276">
    <property type="term" value="P:chromosome organization"/>
    <property type="evidence" value="ECO:0007669"/>
    <property type="project" value="EnsemblMetazoa"/>
</dbReference>
<feature type="compositionally biased region" description="Basic and acidic residues" evidence="2">
    <location>
        <begin position="448"/>
        <end position="459"/>
    </location>
</feature>
<name>B4N436_DROWI</name>
<dbReference type="InterPro" id="IPR038718">
    <property type="entry name" value="SNF2-like_sf"/>
</dbReference>
<dbReference type="Proteomes" id="UP000007798">
    <property type="component" value="Unassembled WGS sequence"/>
</dbReference>
<sequence>MYHFVSEQTPELRLATNVLVSSQTTQYLKSFQLEAVQFIYERLSKHQFCIYNDESGLGKSAAVVALLSALEPAKKKTLIVMQNDDRLLSGWQFHFDILTDLPVYVIQDVKDSTESPHSVYLAKWSVLRNIGDLSRFNFDLVIVDNRGHTLNNNFCTSMLFKHYEKKVNLVISSVDITSETKLLYNILRLGGCLENQYRTYRSFERKFHLPDAKEVFQKKVDLEEYYKQRGFLGEYIRDYRLRRYRHQFDQYLPLVSVEHYNNNLKLWLTANNSESTLSGSTLPTISSSDARSTAGTDEIMECIINLKRVREGAQEPEKLSEHSDEVLAMSPLVFEMSEPEEEDRQPPIPAPPTSQAVFTVSSDDCEMVTPQKRNKRVPSTPTTKRKAKKRLVPLKPLPVEISESEVEMETVKHPSPVLATRNVNIRLRRTTIATPQSNAIRNTVSPKSEPKVVKQEAETPSRPMTRGMQRLTRSASARMVSKYMNRNRTTETPKRKAGRRPKRKSLAKEIPMAADNPTQPPPPITPTATPQLLSSSSISSEYLQCAQKVPENLDVLELPGFRVPFTPSPATPNSLLLPSAFNLFSDSELVVPIVSQKQREIVVVSSSHDDSSHSQPTQSRRTRALKRKRNEDHHPQATPVSVSSSNFGSLISQQQQRQQNKSPDIFSNYSELSQMTLTQPQPFEGFKIFGSEVKQVQQQNAKTKPIGKKRRERSCLDILEQMFEPHRRPEKPANTQVMPTLPRRNLLEDEGDMDIFEITNNREFGSRLRLNSGGNVSPVQQQQQQQHHQQTQQASLRSPQQPNKITNYLISSGPTPEERTSTQMANVRKSPKSIRATQQQQQTTKLTRWFGATATGTANSSATNTQMSSGESSSAPTTPKGPSTSANAAAAMRAGRTSRSPTKRKRLDLYK</sequence>
<dbReference type="GO" id="GO:0005524">
    <property type="term" value="F:ATP binding"/>
    <property type="evidence" value="ECO:0007669"/>
    <property type="project" value="InterPro"/>
</dbReference>
<reference evidence="4 5" key="1">
    <citation type="journal article" date="2007" name="Nature">
        <title>Evolution of genes and genomes on the Drosophila phylogeny.</title>
        <authorList>
            <consortium name="Drosophila 12 Genomes Consortium"/>
            <person name="Clark A.G."/>
            <person name="Eisen M.B."/>
            <person name="Smith D.R."/>
            <person name="Bergman C.M."/>
            <person name="Oliver B."/>
            <person name="Markow T.A."/>
            <person name="Kaufman T.C."/>
            <person name="Kellis M."/>
            <person name="Gelbart W."/>
            <person name="Iyer V.N."/>
            <person name="Pollard D.A."/>
            <person name="Sackton T.B."/>
            <person name="Larracuente A.M."/>
            <person name="Singh N.D."/>
            <person name="Abad J.P."/>
            <person name="Abt D.N."/>
            <person name="Adryan B."/>
            <person name="Aguade M."/>
            <person name="Akashi H."/>
            <person name="Anderson W.W."/>
            <person name="Aquadro C.F."/>
            <person name="Ardell D.H."/>
            <person name="Arguello R."/>
            <person name="Artieri C.G."/>
            <person name="Barbash D.A."/>
            <person name="Barker D."/>
            <person name="Barsanti P."/>
            <person name="Batterham P."/>
            <person name="Batzoglou S."/>
            <person name="Begun D."/>
            <person name="Bhutkar A."/>
            <person name="Blanco E."/>
            <person name="Bosak S.A."/>
            <person name="Bradley R.K."/>
            <person name="Brand A.D."/>
            <person name="Brent M.R."/>
            <person name="Brooks A.N."/>
            <person name="Brown R.H."/>
            <person name="Butlin R.K."/>
            <person name="Caggese C."/>
            <person name="Calvi B.R."/>
            <person name="Bernardo de Carvalho A."/>
            <person name="Caspi A."/>
            <person name="Castrezana S."/>
            <person name="Celniker S.E."/>
            <person name="Chang J.L."/>
            <person name="Chapple C."/>
            <person name="Chatterji S."/>
            <person name="Chinwalla A."/>
            <person name="Civetta A."/>
            <person name="Clifton S.W."/>
            <person name="Comeron J.M."/>
            <person name="Costello J.C."/>
            <person name="Coyne J.A."/>
            <person name="Daub J."/>
            <person name="David R.G."/>
            <person name="Delcher A.L."/>
            <person name="Delehaunty K."/>
            <person name="Do C.B."/>
            <person name="Ebling H."/>
            <person name="Edwards K."/>
            <person name="Eickbush T."/>
            <person name="Evans J.D."/>
            <person name="Filipski A."/>
            <person name="Findeiss S."/>
            <person name="Freyhult E."/>
            <person name="Fulton L."/>
            <person name="Fulton R."/>
            <person name="Garcia A.C."/>
            <person name="Gardiner A."/>
            <person name="Garfield D.A."/>
            <person name="Garvin B.E."/>
            <person name="Gibson G."/>
            <person name="Gilbert D."/>
            <person name="Gnerre S."/>
            <person name="Godfrey J."/>
            <person name="Good R."/>
            <person name="Gotea V."/>
            <person name="Gravely B."/>
            <person name="Greenberg A.J."/>
            <person name="Griffiths-Jones S."/>
            <person name="Gross S."/>
            <person name="Guigo R."/>
            <person name="Gustafson E.A."/>
            <person name="Haerty W."/>
            <person name="Hahn M.W."/>
            <person name="Halligan D.L."/>
            <person name="Halpern A.L."/>
            <person name="Halter G.M."/>
            <person name="Han M.V."/>
            <person name="Heger A."/>
            <person name="Hillier L."/>
            <person name="Hinrichs A.S."/>
            <person name="Holmes I."/>
            <person name="Hoskins R.A."/>
            <person name="Hubisz M.J."/>
            <person name="Hultmark D."/>
            <person name="Huntley M.A."/>
            <person name="Jaffe D.B."/>
            <person name="Jagadeeshan S."/>
            <person name="Jeck W.R."/>
            <person name="Johnson J."/>
            <person name="Jones C.D."/>
            <person name="Jordan W.C."/>
            <person name="Karpen G.H."/>
            <person name="Kataoka E."/>
            <person name="Keightley P.D."/>
            <person name="Kheradpour P."/>
            <person name="Kirkness E.F."/>
            <person name="Koerich L.B."/>
            <person name="Kristiansen K."/>
            <person name="Kudrna D."/>
            <person name="Kulathinal R.J."/>
            <person name="Kumar S."/>
            <person name="Kwok R."/>
            <person name="Lander E."/>
            <person name="Langley C.H."/>
            <person name="Lapoint R."/>
            <person name="Lazzaro B.P."/>
            <person name="Lee S.J."/>
            <person name="Levesque L."/>
            <person name="Li R."/>
            <person name="Lin C.F."/>
            <person name="Lin M.F."/>
            <person name="Lindblad-Toh K."/>
            <person name="Llopart A."/>
            <person name="Long M."/>
            <person name="Low L."/>
            <person name="Lozovsky E."/>
            <person name="Lu J."/>
            <person name="Luo M."/>
            <person name="Machado C.A."/>
            <person name="Makalowski W."/>
            <person name="Marzo M."/>
            <person name="Matsuda M."/>
            <person name="Matzkin L."/>
            <person name="McAllister B."/>
            <person name="McBride C.S."/>
            <person name="McKernan B."/>
            <person name="McKernan K."/>
            <person name="Mendez-Lago M."/>
            <person name="Minx P."/>
            <person name="Mollenhauer M.U."/>
            <person name="Montooth K."/>
            <person name="Mount S.M."/>
            <person name="Mu X."/>
            <person name="Myers E."/>
            <person name="Negre B."/>
            <person name="Newfeld S."/>
            <person name="Nielsen R."/>
            <person name="Noor M.A."/>
            <person name="O'Grady P."/>
            <person name="Pachter L."/>
            <person name="Papaceit M."/>
            <person name="Parisi M.J."/>
            <person name="Parisi M."/>
            <person name="Parts L."/>
            <person name="Pedersen J.S."/>
            <person name="Pesole G."/>
            <person name="Phillippy A.M."/>
            <person name="Ponting C.P."/>
            <person name="Pop M."/>
            <person name="Porcelli D."/>
            <person name="Powell J.R."/>
            <person name="Prohaska S."/>
            <person name="Pruitt K."/>
            <person name="Puig M."/>
            <person name="Quesneville H."/>
            <person name="Ram K.R."/>
            <person name="Rand D."/>
            <person name="Rasmussen M.D."/>
            <person name="Reed L.K."/>
            <person name="Reenan R."/>
            <person name="Reily A."/>
            <person name="Remington K.A."/>
            <person name="Rieger T.T."/>
            <person name="Ritchie M.G."/>
            <person name="Robin C."/>
            <person name="Rogers Y.H."/>
            <person name="Rohde C."/>
            <person name="Rozas J."/>
            <person name="Rubenfield M.J."/>
            <person name="Ruiz A."/>
            <person name="Russo S."/>
            <person name="Salzberg S.L."/>
            <person name="Sanchez-Gracia A."/>
            <person name="Saranga D.J."/>
            <person name="Sato H."/>
            <person name="Schaeffer S.W."/>
            <person name="Schatz M.C."/>
            <person name="Schlenke T."/>
            <person name="Schwartz R."/>
            <person name="Segarra C."/>
            <person name="Singh R.S."/>
            <person name="Sirot L."/>
            <person name="Sirota M."/>
            <person name="Sisneros N.B."/>
            <person name="Smith C.D."/>
            <person name="Smith T.F."/>
            <person name="Spieth J."/>
            <person name="Stage D.E."/>
            <person name="Stark A."/>
            <person name="Stephan W."/>
            <person name="Strausberg R.L."/>
            <person name="Strempel S."/>
            <person name="Sturgill D."/>
            <person name="Sutton G."/>
            <person name="Sutton G.G."/>
            <person name="Tao W."/>
            <person name="Teichmann S."/>
            <person name="Tobari Y.N."/>
            <person name="Tomimura Y."/>
            <person name="Tsolas J.M."/>
            <person name="Valente V.L."/>
            <person name="Venter E."/>
            <person name="Venter J.C."/>
            <person name="Vicario S."/>
            <person name="Vieira F.G."/>
            <person name="Vilella A.J."/>
            <person name="Villasante A."/>
            <person name="Walenz B."/>
            <person name="Wang J."/>
            <person name="Wasserman M."/>
            <person name="Watts T."/>
            <person name="Wilson D."/>
            <person name="Wilson R.K."/>
            <person name="Wing R.A."/>
            <person name="Wolfner M.F."/>
            <person name="Wong A."/>
            <person name="Wong G.K."/>
            <person name="Wu C.I."/>
            <person name="Wu G."/>
            <person name="Yamamoto D."/>
            <person name="Yang H.P."/>
            <person name="Yang S.P."/>
            <person name="Yorke J.A."/>
            <person name="Yoshida K."/>
            <person name="Zdobnov E."/>
            <person name="Zhang P."/>
            <person name="Zhang Y."/>
            <person name="Zimin A.V."/>
            <person name="Baldwin J."/>
            <person name="Abdouelleil A."/>
            <person name="Abdulkadir J."/>
            <person name="Abebe A."/>
            <person name="Abera B."/>
            <person name="Abreu J."/>
            <person name="Acer S.C."/>
            <person name="Aftuck L."/>
            <person name="Alexander A."/>
            <person name="An P."/>
            <person name="Anderson E."/>
            <person name="Anderson S."/>
            <person name="Arachi H."/>
            <person name="Azer M."/>
            <person name="Bachantsang P."/>
            <person name="Barry A."/>
            <person name="Bayul T."/>
            <person name="Berlin A."/>
            <person name="Bessette D."/>
            <person name="Bloom T."/>
            <person name="Blye J."/>
            <person name="Boguslavskiy L."/>
            <person name="Bonnet C."/>
            <person name="Boukhgalter B."/>
            <person name="Bourzgui I."/>
            <person name="Brown A."/>
            <person name="Cahill P."/>
            <person name="Channer S."/>
            <person name="Cheshatsang Y."/>
            <person name="Chuda L."/>
            <person name="Citroen M."/>
            <person name="Collymore A."/>
            <person name="Cooke P."/>
            <person name="Costello M."/>
            <person name="D'Aco K."/>
            <person name="Daza R."/>
            <person name="De Haan G."/>
            <person name="DeGray S."/>
            <person name="DeMaso C."/>
            <person name="Dhargay N."/>
            <person name="Dooley K."/>
            <person name="Dooley E."/>
            <person name="Doricent M."/>
            <person name="Dorje P."/>
            <person name="Dorjee K."/>
            <person name="Dupes A."/>
            <person name="Elong R."/>
            <person name="Falk J."/>
            <person name="Farina A."/>
            <person name="Faro S."/>
            <person name="Ferguson D."/>
            <person name="Fisher S."/>
            <person name="Foley C.D."/>
            <person name="Franke A."/>
            <person name="Friedrich D."/>
            <person name="Gadbois L."/>
            <person name="Gearin G."/>
            <person name="Gearin C.R."/>
            <person name="Giannoukos G."/>
            <person name="Goode T."/>
            <person name="Graham J."/>
            <person name="Grandbois E."/>
            <person name="Grewal S."/>
            <person name="Gyaltsen K."/>
            <person name="Hafez N."/>
            <person name="Hagos B."/>
            <person name="Hall J."/>
            <person name="Henson C."/>
            <person name="Hollinger A."/>
            <person name="Honan T."/>
            <person name="Huard M.D."/>
            <person name="Hughes L."/>
            <person name="Hurhula B."/>
            <person name="Husby M.E."/>
            <person name="Kamat A."/>
            <person name="Kanga B."/>
            <person name="Kashin S."/>
            <person name="Khazanovich D."/>
            <person name="Kisner P."/>
            <person name="Lance K."/>
            <person name="Lara M."/>
            <person name="Lee W."/>
            <person name="Lennon N."/>
            <person name="Letendre F."/>
            <person name="LeVine R."/>
            <person name="Lipovsky A."/>
            <person name="Liu X."/>
            <person name="Liu J."/>
            <person name="Liu S."/>
            <person name="Lokyitsang T."/>
            <person name="Lokyitsang Y."/>
            <person name="Lubonja R."/>
            <person name="Lui A."/>
            <person name="MacDonald P."/>
            <person name="Magnisalis V."/>
            <person name="Maru K."/>
            <person name="Matthews C."/>
            <person name="McCusker W."/>
            <person name="McDonough S."/>
            <person name="Mehta T."/>
            <person name="Meldrim J."/>
            <person name="Meneus L."/>
            <person name="Mihai O."/>
            <person name="Mihalev A."/>
            <person name="Mihova T."/>
            <person name="Mittelman R."/>
            <person name="Mlenga V."/>
            <person name="Montmayeur A."/>
            <person name="Mulrain L."/>
            <person name="Navidi A."/>
            <person name="Naylor J."/>
            <person name="Negash T."/>
            <person name="Nguyen T."/>
            <person name="Nguyen N."/>
            <person name="Nicol R."/>
            <person name="Norbu C."/>
            <person name="Norbu N."/>
            <person name="Novod N."/>
            <person name="O'Neill B."/>
            <person name="Osman S."/>
            <person name="Markiewicz E."/>
            <person name="Oyono O.L."/>
            <person name="Patti C."/>
            <person name="Phunkhang P."/>
            <person name="Pierre F."/>
            <person name="Priest M."/>
            <person name="Raghuraman S."/>
            <person name="Rege F."/>
            <person name="Reyes R."/>
            <person name="Rise C."/>
            <person name="Rogov P."/>
            <person name="Ross K."/>
            <person name="Ryan E."/>
            <person name="Settipalli S."/>
            <person name="Shea T."/>
            <person name="Sherpa N."/>
            <person name="Shi L."/>
            <person name="Shih D."/>
            <person name="Sparrow T."/>
            <person name="Spaulding J."/>
            <person name="Stalker J."/>
            <person name="Stange-Thomann N."/>
            <person name="Stavropoulos S."/>
            <person name="Stone C."/>
            <person name="Strader C."/>
            <person name="Tesfaye S."/>
            <person name="Thomson T."/>
            <person name="Thoulutsang Y."/>
            <person name="Thoulutsang D."/>
            <person name="Topham K."/>
            <person name="Topping I."/>
            <person name="Tsamla T."/>
            <person name="Vassiliev H."/>
            <person name="Vo A."/>
            <person name="Wangchuk T."/>
            <person name="Wangdi T."/>
            <person name="Weiand M."/>
            <person name="Wilkinson J."/>
            <person name="Wilson A."/>
            <person name="Yadav S."/>
            <person name="Young G."/>
            <person name="Yu Q."/>
            <person name="Zembek L."/>
            <person name="Zhong D."/>
            <person name="Zimmer A."/>
            <person name="Zwirko Z."/>
            <person name="Jaffe D.B."/>
            <person name="Alvarez P."/>
            <person name="Brockman W."/>
            <person name="Butler J."/>
            <person name="Chin C."/>
            <person name="Gnerre S."/>
            <person name="Grabherr M."/>
            <person name="Kleber M."/>
            <person name="Mauceli E."/>
            <person name="MacCallum I."/>
        </authorList>
    </citation>
    <scope>NUCLEOTIDE SEQUENCE [LARGE SCALE GENOMIC DNA]</scope>
    <source>
        <strain evidence="5">Tucson 14030-0811.24</strain>
    </source>
</reference>
<dbReference type="GO" id="GO:2000104">
    <property type="term" value="P:negative regulation of DNA-templated DNA replication"/>
    <property type="evidence" value="ECO:0007669"/>
    <property type="project" value="EnsemblMetazoa"/>
</dbReference>
<dbReference type="GO" id="GO:0007131">
    <property type="term" value="P:reciprocal meiotic recombination"/>
    <property type="evidence" value="ECO:0007669"/>
    <property type="project" value="TreeGrafter"/>
</dbReference>
<dbReference type="OrthoDB" id="6819249at2759"/>
<feature type="compositionally biased region" description="Polar residues" evidence="2">
    <location>
        <begin position="638"/>
        <end position="652"/>
    </location>
</feature>
<dbReference type="PhylomeDB" id="B4N436"/>
<evidence type="ECO:0000256" key="2">
    <source>
        <dbReference type="SAM" id="MobiDB-lite"/>
    </source>
</evidence>
<feature type="compositionally biased region" description="Low complexity" evidence="2">
    <location>
        <begin position="883"/>
        <end position="900"/>
    </location>
</feature>
<feature type="region of interest" description="Disordered" evidence="2">
    <location>
        <begin position="366"/>
        <end position="387"/>
    </location>
</feature>